<dbReference type="GO" id="GO:0005385">
    <property type="term" value="F:zinc ion transmembrane transporter activity"/>
    <property type="evidence" value="ECO:0007669"/>
    <property type="project" value="InterPro"/>
</dbReference>
<comment type="similarity">
    <text evidence="1">Belongs to the cation diffusion facilitator (CDF) transporter (TC 2.A.4) family. SLC30A subfamily.</text>
</comment>
<dbReference type="PANTHER" id="PTHR45755">
    <property type="match status" value="1"/>
</dbReference>
<feature type="non-terminal residue" evidence="4">
    <location>
        <position position="1"/>
    </location>
</feature>
<evidence type="ECO:0000313" key="4">
    <source>
        <dbReference type="EMBL" id="AEX97103.1"/>
    </source>
</evidence>
<dbReference type="InterPro" id="IPR045316">
    <property type="entry name" value="Msc2-like"/>
</dbReference>
<keyword evidence="3" id="KW-0406">Ion transport</keyword>
<keyword evidence="2" id="KW-0813">Transport</keyword>
<evidence type="ECO:0000256" key="2">
    <source>
        <dbReference type="ARBA" id="ARBA00022448"/>
    </source>
</evidence>
<dbReference type="EMBL" id="JN941585">
    <property type="protein sequence ID" value="AEX97103.1"/>
    <property type="molecule type" value="mRNA"/>
</dbReference>
<sequence length="150" mass="17505">SLQPIQPVPYLFLRRSYLQLFHYSETLQKSCFKEFLEHMNRIGEAVNDIMEIRGVQGIQNLHVWSFTNTDIVGTLLLHVSTETDQPSIKTKVEHILHNAGIKDLTLQLEHSRESSRCASFQHCFRRLVRLWDDRIDLDTSQSTMPADRLL</sequence>
<dbReference type="PANTHER" id="PTHR45755:SF4">
    <property type="entry name" value="ZINC TRANSPORTER 7"/>
    <property type="match status" value="1"/>
</dbReference>
<evidence type="ECO:0000256" key="1">
    <source>
        <dbReference type="ARBA" id="ARBA00008873"/>
    </source>
</evidence>
<dbReference type="GO" id="GO:0005794">
    <property type="term" value="C:Golgi apparatus"/>
    <property type="evidence" value="ECO:0007669"/>
    <property type="project" value="TreeGrafter"/>
</dbReference>
<reference evidence="4" key="1">
    <citation type="submission" date="2011-10" db="EMBL/GenBank/DDBJ databases">
        <title>Characterization and isolation of differentially expressed bud sport genes in apple by suppression subtractive hybridization.</title>
        <authorList>
            <person name="Song Y."/>
        </authorList>
    </citation>
    <scope>NUCLEOTIDE SEQUENCE</scope>
</reference>
<proteinExistence type="evidence at transcript level"/>
<dbReference type="AlphaFoldDB" id="H2EII1"/>
<protein>
    <submittedName>
        <fullName evidence="4">Cation efflux protein</fullName>
    </submittedName>
</protein>
<evidence type="ECO:0000256" key="3">
    <source>
        <dbReference type="ARBA" id="ARBA00023065"/>
    </source>
</evidence>
<gene>
    <name evidence="4" type="primary">CEP</name>
</gene>
<feature type="non-terminal residue" evidence="4">
    <location>
        <position position="150"/>
    </location>
</feature>
<accession>H2EII1</accession>
<name>H2EII1_MALDO</name>
<dbReference type="GO" id="GO:0006882">
    <property type="term" value="P:intracellular zinc ion homeostasis"/>
    <property type="evidence" value="ECO:0007669"/>
    <property type="project" value="InterPro"/>
</dbReference>
<organism evidence="4">
    <name type="scientific">Malus domestica</name>
    <name type="common">Apple</name>
    <name type="synonym">Pyrus malus</name>
    <dbReference type="NCBI Taxonomy" id="3750"/>
    <lineage>
        <taxon>Eukaryota</taxon>
        <taxon>Viridiplantae</taxon>
        <taxon>Streptophyta</taxon>
        <taxon>Embryophyta</taxon>
        <taxon>Tracheophyta</taxon>
        <taxon>Spermatophyta</taxon>
        <taxon>Magnoliopsida</taxon>
        <taxon>eudicotyledons</taxon>
        <taxon>Gunneridae</taxon>
        <taxon>Pentapetalae</taxon>
        <taxon>rosids</taxon>
        <taxon>fabids</taxon>
        <taxon>Rosales</taxon>
        <taxon>Rosaceae</taxon>
        <taxon>Amygdaloideae</taxon>
        <taxon>Maleae</taxon>
        <taxon>Malus</taxon>
    </lineage>
</organism>